<feature type="region of interest" description="Disordered" evidence="1">
    <location>
        <begin position="1"/>
        <end position="25"/>
    </location>
</feature>
<name>A0A9P8VLR5_9PEZI</name>
<keyword evidence="3" id="KW-1185">Reference proteome</keyword>
<proteinExistence type="predicted"/>
<feature type="compositionally biased region" description="Low complexity" evidence="1">
    <location>
        <begin position="314"/>
        <end position="327"/>
    </location>
</feature>
<protein>
    <submittedName>
        <fullName evidence="2">Uncharacterized protein</fullName>
    </submittedName>
</protein>
<dbReference type="EMBL" id="JAGSXJ010000001">
    <property type="protein sequence ID" value="KAH6697569.1"/>
    <property type="molecule type" value="Genomic_DNA"/>
</dbReference>
<dbReference type="Proteomes" id="UP000770015">
    <property type="component" value="Unassembled WGS sequence"/>
</dbReference>
<evidence type="ECO:0000256" key="1">
    <source>
        <dbReference type="SAM" id="MobiDB-lite"/>
    </source>
</evidence>
<evidence type="ECO:0000313" key="2">
    <source>
        <dbReference type="EMBL" id="KAH6697569.1"/>
    </source>
</evidence>
<comment type="caution">
    <text evidence="2">The sequence shown here is derived from an EMBL/GenBank/DDBJ whole genome shotgun (WGS) entry which is preliminary data.</text>
</comment>
<gene>
    <name evidence="2" type="ORF">F5X68DRAFT_186469</name>
</gene>
<accession>A0A9P8VLR5</accession>
<dbReference type="OrthoDB" id="10563937at2759"/>
<reference evidence="2" key="1">
    <citation type="journal article" date="2021" name="Nat. Commun.">
        <title>Genetic determinants of endophytism in the Arabidopsis root mycobiome.</title>
        <authorList>
            <person name="Mesny F."/>
            <person name="Miyauchi S."/>
            <person name="Thiergart T."/>
            <person name="Pickel B."/>
            <person name="Atanasova L."/>
            <person name="Karlsson M."/>
            <person name="Huettel B."/>
            <person name="Barry K.W."/>
            <person name="Haridas S."/>
            <person name="Chen C."/>
            <person name="Bauer D."/>
            <person name="Andreopoulos W."/>
            <person name="Pangilinan J."/>
            <person name="LaButti K."/>
            <person name="Riley R."/>
            <person name="Lipzen A."/>
            <person name="Clum A."/>
            <person name="Drula E."/>
            <person name="Henrissat B."/>
            <person name="Kohler A."/>
            <person name="Grigoriev I.V."/>
            <person name="Martin F.M."/>
            <person name="Hacquard S."/>
        </authorList>
    </citation>
    <scope>NUCLEOTIDE SEQUENCE</scope>
    <source>
        <strain evidence="2">MPI-SDFR-AT-0117</strain>
    </source>
</reference>
<sequence length="393" mass="42082">MPGTHGEVPPKAASSYNSDGDDDSTSGFFTPISGASILRSASSIGFYTEEPVNQRTQMPVSQRLPLGSSVALLSSCGVTLDAIHLLPGELANQGIMDLEREAGDQKLFKTGRTRGLSLALCSPEGTFREHITFPPDFNAEIFPMGEIREIKDSERFKLIQSPDALAELEKALEHLSLDGTPNLNNTALSGLPAAQASHEDKSVQIKNVNSPDPGTQAILNDDAVLCVNGHKKPQTQTEESESRKRAGFNEVMRKLNRATDSCRLRDRIGIHISVEEPPIIVNGSQHTKSVSSDRDGAGSPNAMSTASTAAENGSSSSSRKSSSSSRSLNPTAAEFVVVKDPPYIKQSLDDAIVRCGESAAVGKHVVRQMALAQALNEVADYSRESVENLRDVV</sequence>
<dbReference type="AlphaFoldDB" id="A0A9P8VLR5"/>
<feature type="region of interest" description="Disordered" evidence="1">
    <location>
        <begin position="279"/>
        <end position="329"/>
    </location>
</feature>
<evidence type="ECO:0000313" key="3">
    <source>
        <dbReference type="Proteomes" id="UP000770015"/>
    </source>
</evidence>
<organism evidence="2 3">
    <name type="scientific">Plectosphaerella plurivora</name>
    <dbReference type="NCBI Taxonomy" id="936078"/>
    <lineage>
        <taxon>Eukaryota</taxon>
        <taxon>Fungi</taxon>
        <taxon>Dikarya</taxon>
        <taxon>Ascomycota</taxon>
        <taxon>Pezizomycotina</taxon>
        <taxon>Sordariomycetes</taxon>
        <taxon>Hypocreomycetidae</taxon>
        <taxon>Glomerellales</taxon>
        <taxon>Plectosphaerellaceae</taxon>
        <taxon>Plectosphaerella</taxon>
    </lineage>
</organism>
<feature type="compositionally biased region" description="Polar residues" evidence="1">
    <location>
        <begin position="301"/>
        <end position="313"/>
    </location>
</feature>